<name>A0A9X2KDB5_9MICO</name>
<feature type="transmembrane region" description="Helical" evidence="1">
    <location>
        <begin position="257"/>
        <end position="275"/>
    </location>
</feature>
<gene>
    <name evidence="2" type="ORF">BJ978_000078</name>
</gene>
<sequence>MSNTAQVKPHTPFRRVVGVAVGLIALVGVLVLAFSWPSVTSEAKDLPIAIAGPEQAVDATSEVVEENADGAIALETVDDRDEAVEAIETREVYGAILLGEQPEVLTASGASAAVSQMLTGIAAKLQEGGNAQAQAAAAAAGAPAPATIVVQVTDIVPLADTDARGTGIATAMFPLVLGGMIGGIMISLTIIGAMRRVVAVIVYGAGAGLLLSAVLGGWFGALQGGYWADAAALGLAVMAIAAPITGLVALIGRAGIAFGPVVFLLFSNPLSSAAAPKEFLLAPWGEVGQWFPPGAAATLLRDLSYFPDADASFPWLVLGAWAVGGLLLSVVGHFRTAGGAESDAEADADAKAEAAVRTGSLAAV</sequence>
<feature type="transmembrane region" description="Helical" evidence="1">
    <location>
        <begin position="226"/>
        <end position="250"/>
    </location>
</feature>
<dbReference type="Proteomes" id="UP001139722">
    <property type="component" value="Unassembled WGS sequence"/>
</dbReference>
<evidence type="ECO:0000256" key="1">
    <source>
        <dbReference type="SAM" id="Phobius"/>
    </source>
</evidence>
<feature type="transmembrane region" description="Helical" evidence="1">
    <location>
        <begin position="197"/>
        <end position="220"/>
    </location>
</feature>
<accession>A0A9X2KDB5</accession>
<dbReference type="EMBL" id="JAMZDY010000001">
    <property type="protein sequence ID" value="MCP2369402.1"/>
    <property type="molecule type" value="Genomic_DNA"/>
</dbReference>
<comment type="caution">
    <text evidence="2">The sequence shown here is derived from an EMBL/GenBank/DDBJ whole genome shotgun (WGS) entry which is preliminary data.</text>
</comment>
<dbReference type="AlphaFoldDB" id="A0A9X2KDB5"/>
<keyword evidence="3" id="KW-1185">Reference proteome</keyword>
<evidence type="ECO:0008006" key="4">
    <source>
        <dbReference type="Google" id="ProtNLM"/>
    </source>
</evidence>
<keyword evidence="1" id="KW-1133">Transmembrane helix</keyword>
<feature type="transmembrane region" description="Helical" evidence="1">
    <location>
        <begin position="313"/>
        <end position="334"/>
    </location>
</feature>
<keyword evidence="1" id="KW-0812">Transmembrane</keyword>
<proteinExistence type="predicted"/>
<organism evidence="2 3">
    <name type="scientific">Agromyces terreus</name>
    <dbReference type="NCBI Taxonomy" id="424795"/>
    <lineage>
        <taxon>Bacteria</taxon>
        <taxon>Bacillati</taxon>
        <taxon>Actinomycetota</taxon>
        <taxon>Actinomycetes</taxon>
        <taxon>Micrococcales</taxon>
        <taxon>Microbacteriaceae</taxon>
        <taxon>Agromyces</taxon>
    </lineage>
</organism>
<reference evidence="2" key="1">
    <citation type="submission" date="2022-06" db="EMBL/GenBank/DDBJ databases">
        <title>Sequencing the genomes of 1000 actinobacteria strains.</title>
        <authorList>
            <person name="Klenk H.-P."/>
        </authorList>
    </citation>
    <scope>NUCLEOTIDE SEQUENCE</scope>
    <source>
        <strain evidence="2">DSM 22016</strain>
    </source>
</reference>
<feature type="transmembrane region" description="Helical" evidence="1">
    <location>
        <begin position="168"/>
        <end position="190"/>
    </location>
</feature>
<keyword evidence="1" id="KW-0472">Membrane</keyword>
<evidence type="ECO:0000313" key="2">
    <source>
        <dbReference type="EMBL" id="MCP2369402.1"/>
    </source>
</evidence>
<protein>
    <recommendedName>
        <fullName evidence="4">ABC transporter permease</fullName>
    </recommendedName>
</protein>
<evidence type="ECO:0000313" key="3">
    <source>
        <dbReference type="Proteomes" id="UP001139722"/>
    </source>
</evidence>
<dbReference type="OrthoDB" id="2151407at2"/>
<dbReference type="RefSeq" id="WP_156997275.1">
    <property type="nucleotide sequence ID" value="NZ_BAAANU010000010.1"/>
</dbReference>
<feature type="transmembrane region" description="Helical" evidence="1">
    <location>
        <begin position="16"/>
        <end position="36"/>
    </location>
</feature>